<accession>H2BZF9</accession>
<protein>
    <recommendedName>
        <fullName evidence="3">MlpB protein</fullName>
    </recommendedName>
</protein>
<evidence type="ECO:0000313" key="2">
    <source>
        <dbReference type="Proteomes" id="UP000003844"/>
    </source>
</evidence>
<dbReference type="AlphaFoldDB" id="H2BZF9"/>
<dbReference type="OrthoDB" id="1122197at2"/>
<dbReference type="Proteomes" id="UP000003844">
    <property type="component" value="Unassembled WGS sequence"/>
</dbReference>
<dbReference type="EMBL" id="JH594606">
    <property type="protein sequence ID" value="EHQ02322.1"/>
    <property type="molecule type" value="Genomic_DNA"/>
</dbReference>
<evidence type="ECO:0008006" key="3">
    <source>
        <dbReference type="Google" id="ProtNLM"/>
    </source>
</evidence>
<dbReference type="PROSITE" id="PS51257">
    <property type="entry name" value="PROKAR_LIPOPROTEIN"/>
    <property type="match status" value="1"/>
</dbReference>
<dbReference type="RefSeq" id="WP_006988632.1">
    <property type="nucleotide sequence ID" value="NZ_JH594606.1"/>
</dbReference>
<proteinExistence type="predicted"/>
<keyword evidence="2" id="KW-1185">Reference proteome</keyword>
<reference evidence="2" key="1">
    <citation type="journal article" date="2012" name="Stand. Genomic Sci.">
        <title>Genome sequence of the Antarctic rhodopsins-containing flavobacterium Gillisia limnaea type strain (R-8282(T)).</title>
        <authorList>
            <person name="Riedel T."/>
            <person name="Held B."/>
            <person name="Nolan M."/>
            <person name="Lucas S."/>
            <person name="Lapidus A."/>
            <person name="Tice H."/>
            <person name="Del Rio T.G."/>
            <person name="Cheng J.F."/>
            <person name="Han C."/>
            <person name="Tapia R."/>
            <person name="Goodwin L.A."/>
            <person name="Pitluck S."/>
            <person name="Liolios K."/>
            <person name="Mavromatis K."/>
            <person name="Pagani I."/>
            <person name="Ivanova N."/>
            <person name="Mikhailova N."/>
            <person name="Pati A."/>
            <person name="Chen A."/>
            <person name="Palaniappan K."/>
            <person name="Land M."/>
            <person name="Rohde M."/>
            <person name="Tindall B.J."/>
            <person name="Detter J.C."/>
            <person name="Goker M."/>
            <person name="Bristow J."/>
            <person name="Eisen J.A."/>
            <person name="Markowitz V."/>
            <person name="Hugenholtz P."/>
            <person name="Kyrpides N.C."/>
            <person name="Klenk H.P."/>
            <person name="Woyke T."/>
        </authorList>
    </citation>
    <scope>NUCLEOTIDE SEQUENCE [LARGE SCALE GENOMIC DNA]</scope>
    <source>
        <strain evidence="2">DSM 15749 / LMG 21470 / R-8282</strain>
    </source>
</reference>
<dbReference type="HOGENOM" id="CLU_141598_0_0_10"/>
<evidence type="ECO:0000313" key="1">
    <source>
        <dbReference type="EMBL" id="EHQ02322.1"/>
    </source>
</evidence>
<sequence>MKNRIKKLSVVLVLSIAFVGCKNTQEEDKETITLQETIDTPKEKEVLASNYQLGDHIPNELVCMVNNAYMGTTQIPVPVDGKTYYGCCEMCVGKLNNDENARMGKDPFSGKMIDKSQAYIILSSKDGAVAYFETEDSYKKYKNQMEKGQ</sequence>
<dbReference type="STRING" id="865937.Gilli_1675"/>
<dbReference type="eggNOG" id="COG3350">
    <property type="taxonomic scope" value="Bacteria"/>
</dbReference>
<organism evidence="1 2">
    <name type="scientific">Gillisia limnaea (strain DSM 15749 / LMG 21470 / R-8282)</name>
    <dbReference type="NCBI Taxonomy" id="865937"/>
    <lineage>
        <taxon>Bacteria</taxon>
        <taxon>Pseudomonadati</taxon>
        <taxon>Bacteroidota</taxon>
        <taxon>Flavobacteriia</taxon>
        <taxon>Flavobacteriales</taxon>
        <taxon>Flavobacteriaceae</taxon>
        <taxon>Gillisia</taxon>
    </lineage>
</organism>
<name>H2BZF9_GILLR</name>
<gene>
    <name evidence="1" type="ORF">Gilli_1675</name>
</gene>